<feature type="region of interest" description="Disordered" evidence="1">
    <location>
        <begin position="310"/>
        <end position="418"/>
    </location>
</feature>
<evidence type="ECO:0000313" key="4">
    <source>
        <dbReference type="EMBL" id="OOK69594.1"/>
    </source>
</evidence>
<dbReference type="Proteomes" id="UP000188532">
    <property type="component" value="Unassembled WGS sequence"/>
</dbReference>
<dbReference type="AlphaFoldDB" id="A0A1V3WRM1"/>
<feature type="domain" description="DUF7159" evidence="3">
    <location>
        <begin position="1"/>
        <end position="218"/>
    </location>
</feature>
<proteinExistence type="predicted"/>
<feature type="transmembrane region" description="Helical" evidence="2">
    <location>
        <begin position="282"/>
        <end position="304"/>
    </location>
</feature>
<dbReference type="InterPro" id="IPR043129">
    <property type="entry name" value="ATPase_NBD"/>
</dbReference>
<dbReference type="Gene3D" id="3.30.420.40">
    <property type="match status" value="2"/>
</dbReference>
<protein>
    <recommendedName>
        <fullName evidence="3">DUF7159 domain-containing protein</fullName>
    </recommendedName>
</protein>
<dbReference type="STRING" id="1768.B1T50_17330"/>
<comment type="caution">
    <text evidence="4">The sequence shown here is derived from an EMBL/GenBank/DDBJ whole genome shotgun (WGS) entry which is preliminary data.</text>
</comment>
<evidence type="ECO:0000256" key="2">
    <source>
        <dbReference type="SAM" id="Phobius"/>
    </source>
</evidence>
<feature type="compositionally biased region" description="Low complexity" evidence="1">
    <location>
        <begin position="323"/>
        <end position="333"/>
    </location>
</feature>
<feature type="compositionally biased region" description="Low complexity" evidence="1">
    <location>
        <begin position="376"/>
        <end position="395"/>
    </location>
</feature>
<accession>A0A1V3WRM1</accession>
<organism evidence="4 5">
    <name type="scientific">Mycobacterium kansasii</name>
    <dbReference type="NCBI Taxonomy" id="1768"/>
    <lineage>
        <taxon>Bacteria</taxon>
        <taxon>Bacillati</taxon>
        <taxon>Actinomycetota</taxon>
        <taxon>Actinomycetes</taxon>
        <taxon>Mycobacteriales</taxon>
        <taxon>Mycobacteriaceae</taxon>
        <taxon>Mycobacterium</taxon>
    </lineage>
</organism>
<reference evidence="4 5" key="1">
    <citation type="submission" date="2017-02" db="EMBL/GenBank/DDBJ databases">
        <title>Complete genome sequences of Mycobacterium kansasii strains isolated from rhesus macaques.</title>
        <authorList>
            <person name="Panda A."/>
            <person name="Nagaraj S."/>
            <person name="Zhao X."/>
            <person name="Tettelin H."/>
            <person name="Detolla L.J."/>
        </authorList>
    </citation>
    <scope>NUCLEOTIDE SEQUENCE [LARGE SCALE GENOMIC DNA]</scope>
    <source>
        <strain evidence="4 5">11-3469</strain>
    </source>
</reference>
<gene>
    <name evidence="4" type="ORF">BZL29_6193</name>
</gene>
<keyword evidence="2" id="KW-0472">Membrane</keyword>
<dbReference type="InterPro" id="IPR055583">
    <property type="entry name" value="DUF7159"/>
</dbReference>
<dbReference type="EMBL" id="MVBN01000007">
    <property type="protein sequence ID" value="OOK69594.1"/>
    <property type="molecule type" value="Genomic_DNA"/>
</dbReference>
<name>A0A1V3WRM1_MYCKA</name>
<keyword evidence="2" id="KW-1133">Transmembrane helix</keyword>
<sequence length="433" mass="44889">MVLVEGENGDGALVDQDQFDVSGDGDAATISAAQQVVSAILGTREGAYEGGYQLTSTGVTWRDPAQAAALREALANQKIEKVVLVSAFLAAAALAQAVGNETNYAHTALLFIEPETATLAVVDSADGSIADIQRQLLSDDDDTAVAQLTELVSAAESLETHPDAIFVVGSGIDIPMIKPALETATALPVTAAEEPDTALARGAALASANTPLFVSSTAALAYAQDPGTGALDPNRLDAAYFNDVSDSVQTGEGPLAYSAVPDSVVADSAVPDDQPERKPFPLLASIVTSIFVIGVAALALSLAVSIRSSTDVKPDPGHNVVTPSAPAPAAHAPAPKPQAPAPTPQARHRKHRLRRNPHRLRRLRHRLPGLRHRLPSSRASSGSGSRGSCARARAGSGAGGSRPGAGAHSGTRSDTGAPDLWSRWWRRLPGWRR</sequence>
<evidence type="ECO:0000313" key="5">
    <source>
        <dbReference type="Proteomes" id="UP000188532"/>
    </source>
</evidence>
<feature type="compositionally biased region" description="Basic residues" evidence="1">
    <location>
        <begin position="346"/>
        <end position="375"/>
    </location>
</feature>
<keyword evidence="2" id="KW-0812">Transmembrane</keyword>
<dbReference type="Pfam" id="PF23717">
    <property type="entry name" value="DUF7159"/>
    <property type="match status" value="1"/>
</dbReference>
<evidence type="ECO:0000259" key="3">
    <source>
        <dbReference type="Pfam" id="PF23717"/>
    </source>
</evidence>
<feature type="compositionally biased region" description="Pro residues" evidence="1">
    <location>
        <begin position="334"/>
        <end position="343"/>
    </location>
</feature>
<evidence type="ECO:0000256" key="1">
    <source>
        <dbReference type="SAM" id="MobiDB-lite"/>
    </source>
</evidence>
<dbReference type="SUPFAM" id="SSF53067">
    <property type="entry name" value="Actin-like ATPase domain"/>
    <property type="match status" value="1"/>
</dbReference>